<reference evidence="15" key="1">
    <citation type="submission" date="2022-11" db="UniProtKB">
        <authorList>
            <consortium name="WormBaseParasite"/>
        </authorList>
    </citation>
    <scope>IDENTIFICATION</scope>
</reference>
<accession>A0A914X2H1</accession>
<evidence type="ECO:0000256" key="3">
    <source>
        <dbReference type="ARBA" id="ARBA00004604"/>
    </source>
</evidence>
<name>A0A914X2H1_9BILA</name>
<dbReference type="GO" id="GO:0005047">
    <property type="term" value="F:signal recognition particle binding"/>
    <property type="evidence" value="ECO:0007669"/>
    <property type="project" value="InterPro"/>
</dbReference>
<protein>
    <recommendedName>
        <fullName evidence="11 12">Signal recognition particle subunit SRP68</fullName>
        <shortName evidence="12">SRP68</shortName>
    </recommendedName>
</protein>
<keyword evidence="5 12" id="KW-0963">Cytoplasm</keyword>
<dbReference type="SUPFAM" id="SSF48452">
    <property type="entry name" value="TPR-like"/>
    <property type="match status" value="1"/>
</dbReference>
<comment type="similarity">
    <text evidence="4 12">Belongs to the SRP68 family.</text>
</comment>
<dbReference type="CDD" id="cd15481">
    <property type="entry name" value="SRP68-RBD"/>
    <property type="match status" value="1"/>
</dbReference>
<keyword evidence="10 12" id="KW-0687">Ribonucleoprotein</keyword>
<dbReference type="InterPro" id="IPR026258">
    <property type="entry name" value="SRP68"/>
</dbReference>
<dbReference type="GO" id="GO:0005730">
    <property type="term" value="C:nucleolus"/>
    <property type="evidence" value="ECO:0007669"/>
    <property type="project" value="UniProtKB-SubCell"/>
</dbReference>
<keyword evidence="14" id="KW-1185">Reference proteome</keyword>
<evidence type="ECO:0000256" key="4">
    <source>
        <dbReference type="ARBA" id="ARBA00009352"/>
    </source>
</evidence>
<evidence type="ECO:0000256" key="6">
    <source>
        <dbReference type="ARBA" id="ARBA00022824"/>
    </source>
</evidence>
<dbReference type="GO" id="GO:0006614">
    <property type="term" value="P:SRP-dependent cotranslational protein targeting to membrane"/>
    <property type="evidence" value="ECO:0007669"/>
    <property type="project" value="InterPro"/>
</dbReference>
<dbReference type="PIRSF" id="PIRSF038995">
    <property type="entry name" value="SRP68"/>
    <property type="match status" value="1"/>
</dbReference>
<evidence type="ECO:0000256" key="12">
    <source>
        <dbReference type="PIRNR" id="PIRNR038995"/>
    </source>
</evidence>
<evidence type="ECO:0000256" key="2">
    <source>
        <dbReference type="ARBA" id="ARBA00004496"/>
    </source>
</evidence>
<comment type="subcellular location">
    <subcellularLocation>
        <location evidence="2 12">Cytoplasm</location>
    </subcellularLocation>
    <subcellularLocation>
        <location evidence="1">Endoplasmic reticulum</location>
    </subcellularLocation>
    <subcellularLocation>
        <location evidence="3">Nucleus</location>
        <location evidence="3">Nucleolus</location>
    </subcellularLocation>
</comment>
<dbReference type="PANTHER" id="PTHR12860">
    <property type="entry name" value="SIGNAL RECOGNITION PARTICLE 68 KDA PROTEIN"/>
    <property type="match status" value="1"/>
</dbReference>
<evidence type="ECO:0000313" key="15">
    <source>
        <dbReference type="WBParaSite" id="PSAMB.scaffold61size89802.g1197.t1"/>
    </source>
</evidence>
<evidence type="ECO:0000313" key="14">
    <source>
        <dbReference type="Proteomes" id="UP000887566"/>
    </source>
</evidence>
<dbReference type="FunFam" id="1.10.3450.40:FF:000001">
    <property type="entry name" value="Signal recognition particle subunit SRP68"/>
    <property type="match status" value="1"/>
</dbReference>
<feature type="region of interest" description="Disordered" evidence="13">
    <location>
        <begin position="573"/>
        <end position="592"/>
    </location>
</feature>
<evidence type="ECO:0000256" key="5">
    <source>
        <dbReference type="ARBA" id="ARBA00022490"/>
    </source>
</evidence>
<evidence type="ECO:0000256" key="13">
    <source>
        <dbReference type="SAM" id="MobiDB-lite"/>
    </source>
</evidence>
<dbReference type="GO" id="GO:0005786">
    <property type="term" value="C:signal recognition particle, endoplasmic reticulum targeting"/>
    <property type="evidence" value="ECO:0007669"/>
    <property type="project" value="UniProtKB-KW"/>
</dbReference>
<dbReference type="InterPro" id="IPR038253">
    <property type="entry name" value="SRP68_N_sf"/>
</dbReference>
<evidence type="ECO:0000256" key="10">
    <source>
        <dbReference type="ARBA" id="ARBA00023274"/>
    </source>
</evidence>
<keyword evidence="9" id="KW-0539">Nucleus</keyword>
<dbReference type="Pfam" id="PF16969">
    <property type="entry name" value="SRP68"/>
    <property type="match status" value="1"/>
</dbReference>
<dbReference type="Gene3D" id="1.10.3450.40">
    <property type="entry name" value="Signal recognition particle, SRP68 subunit, RNA-binding domain"/>
    <property type="match status" value="1"/>
</dbReference>
<keyword evidence="6" id="KW-0256">Endoplasmic reticulum</keyword>
<dbReference type="AlphaFoldDB" id="A0A914X2H1"/>
<dbReference type="InterPro" id="IPR034652">
    <property type="entry name" value="SRP68-RBD"/>
</dbReference>
<feature type="compositionally biased region" description="Low complexity" evidence="13">
    <location>
        <begin position="576"/>
        <end position="586"/>
    </location>
</feature>
<evidence type="ECO:0000256" key="9">
    <source>
        <dbReference type="ARBA" id="ARBA00023242"/>
    </source>
</evidence>
<dbReference type="GO" id="GO:0005783">
    <property type="term" value="C:endoplasmic reticulum"/>
    <property type="evidence" value="ECO:0007669"/>
    <property type="project" value="UniProtKB-SubCell"/>
</dbReference>
<evidence type="ECO:0000256" key="7">
    <source>
        <dbReference type="ARBA" id="ARBA00022884"/>
    </source>
</evidence>
<sequence>MTKLQSKMTQDAEMKEEAVAFSTLSLLQLIKESQQQHGLRHGDYQRYRAYCARKIRRIRKSLHWTHAHKSVPKHPAKFSAKKLTADVVTEIRFLQVAVFDAERCWSYAMQLKQEMGEDAASRKKFHMLSKLRKAVKHVTDLDSIARHCEKVDPPTKLEVQAYSAWINGCLHFELKQWIKAMEFFRAAKTIYEKLADAVPNPQLSDLYRARCREMQPQLRYCEFNIGDETAITELMDMRLKIGDDGLMVGDLDKLIAETRAKTSQSDKADIVWGGQKLPIEQPKVKQLMESLRLFDQQLAQTNSHDDKTALYEKLLIECRDAIQAVRDEAKTDVTKARGEDDSPQGPNLLIHSYLNYVRLSRTAERYLLMIEQSRAEDKKAKAQDLIRLYDTVIQNFTEIVALPGATNDSALQTAFNAKIAYYRAFRCFFVAEAYANLKKWNEAASLYDRTLENSTAAAQQLKKAKASPYLDLESVSLSKLSELDQSVNAAKYTAHANRLFATDDDAQNGQTSSDLTVLESLDEYRKVPSSAVASGNLPALLRFPPPLQPMPCKPLFFDLALNHIQMPSLEDKIGDASKSAPSAGAPGQQGNAGLGSMVKGWFWGSGNK</sequence>
<dbReference type="WBParaSite" id="PSAMB.scaffold61size89802.g1197.t1">
    <property type="protein sequence ID" value="PSAMB.scaffold61size89802.g1197.t1"/>
    <property type="gene ID" value="PSAMB.scaffold61size89802.g1197"/>
</dbReference>
<dbReference type="GO" id="GO:0030942">
    <property type="term" value="F:endoplasmic reticulum signal peptide binding"/>
    <property type="evidence" value="ECO:0007669"/>
    <property type="project" value="InterPro"/>
</dbReference>
<evidence type="ECO:0000256" key="11">
    <source>
        <dbReference type="ARBA" id="ARBA00029498"/>
    </source>
</evidence>
<keyword evidence="7 12" id="KW-0694">RNA-binding</keyword>
<comment type="function">
    <text evidence="12">Component of the signal recognition particle (SRP) complex, a ribonucleoprotein complex that mediates the cotranslational targeting of secretory and membrane proteins to the endoplasmic reticulum (ER). The SRP complex interacts with the signal sequence in nascent secretory and membrane proteins and directs them to the membrane of the ER.</text>
</comment>
<keyword evidence="8 12" id="KW-0733">Signal recognition particle</keyword>
<dbReference type="GO" id="GO:0005829">
    <property type="term" value="C:cytosol"/>
    <property type="evidence" value="ECO:0007669"/>
    <property type="project" value="UniProtKB-ARBA"/>
</dbReference>
<evidence type="ECO:0000256" key="8">
    <source>
        <dbReference type="ARBA" id="ARBA00023135"/>
    </source>
</evidence>
<dbReference type="Proteomes" id="UP000887566">
    <property type="component" value="Unplaced"/>
</dbReference>
<organism evidence="14 15">
    <name type="scientific">Plectus sambesii</name>
    <dbReference type="NCBI Taxonomy" id="2011161"/>
    <lineage>
        <taxon>Eukaryota</taxon>
        <taxon>Metazoa</taxon>
        <taxon>Ecdysozoa</taxon>
        <taxon>Nematoda</taxon>
        <taxon>Chromadorea</taxon>
        <taxon>Plectida</taxon>
        <taxon>Plectina</taxon>
        <taxon>Plectoidea</taxon>
        <taxon>Plectidae</taxon>
        <taxon>Plectus</taxon>
    </lineage>
</organism>
<dbReference type="GO" id="GO:0008312">
    <property type="term" value="F:7S RNA binding"/>
    <property type="evidence" value="ECO:0007669"/>
    <property type="project" value="InterPro"/>
</dbReference>
<evidence type="ECO:0000256" key="1">
    <source>
        <dbReference type="ARBA" id="ARBA00004240"/>
    </source>
</evidence>
<dbReference type="PANTHER" id="PTHR12860:SF0">
    <property type="entry name" value="SIGNAL RECOGNITION PARTICLE SUBUNIT SRP68"/>
    <property type="match status" value="1"/>
</dbReference>
<dbReference type="InterPro" id="IPR011990">
    <property type="entry name" value="TPR-like_helical_dom_sf"/>
</dbReference>
<proteinExistence type="inferred from homology"/>